<keyword evidence="1" id="KW-1133">Transmembrane helix</keyword>
<protein>
    <submittedName>
        <fullName evidence="2">Uncharacterized protein</fullName>
    </submittedName>
</protein>
<keyword evidence="3" id="KW-1185">Reference proteome</keyword>
<proteinExistence type="predicted"/>
<feature type="transmembrane region" description="Helical" evidence="1">
    <location>
        <begin position="27"/>
        <end position="46"/>
    </location>
</feature>
<name>A0A9W8UP07_AKAMU</name>
<keyword evidence="1" id="KW-0472">Membrane</keyword>
<gene>
    <name evidence="2" type="ORF">LMH87_000778</name>
</gene>
<dbReference type="Proteomes" id="UP001144673">
    <property type="component" value="Chromosome 6"/>
</dbReference>
<dbReference type="AlphaFoldDB" id="A0A9W8UP07"/>
<evidence type="ECO:0000313" key="3">
    <source>
        <dbReference type="Proteomes" id="UP001144673"/>
    </source>
</evidence>
<evidence type="ECO:0000313" key="2">
    <source>
        <dbReference type="EMBL" id="KAJ4155539.1"/>
    </source>
</evidence>
<dbReference type="RefSeq" id="XP_056055663.1">
    <property type="nucleotide sequence ID" value="XM_056198744.1"/>
</dbReference>
<comment type="caution">
    <text evidence="2">The sequence shown here is derived from an EMBL/GenBank/DDBJ whole genome shotgun (WGS) entry which is preliminary data.</text>
</comment>
<evidence type="ECO:0000256" key="1">
    <source>
        <dbReference type="SAM" id="Phobius"/>
    </source>
</evidence>
<sequence>MPRGYDWHGGQDGATSELALAFPPEPIAVRVSFFPLLFSAWVWWSLCDAANQVYKSSSPVRLNDLLYTTSTHNRGIGTIEKHSTTAYFLVFITRQKSLQQYG</sequence>
<accession>A0A9W8UP07</accession>
<dbReference type="KEGG" id="amus:LMH87_000778"/>
<reference evidence="2" key="1">
    <citation type="journal article" date="2023" name="Access Microbiol">
        <title>De-novo genome assembly for Akanthomyces muscarius, a biocontrol agent of insect agricultural pests.</title>
        <authorList>
            <person name="Erdos Z."/>
            <person name="Studholme D.J."/>
            <person name="Raymond B."/>
            <person name="Sharma M."/>
        </authorList>
    </citation>
    <scope>NUCLEOTIDE SEQUENCE</scope>
    <source>
        <strain evidence="2">Ve6</strain>
    </source>
</reference>
<dbReference type="GeneID" id="80887937"/>
<dbReference type="EMBL" id="JAJHUN010000007">
    <property type="protein sequence ID" value="KAJ4155539.1"/>
    <property type="molecule type" value="Genomic_DNA"/>
</dbReference>
<organism evidence="2 3">
    <name type="scientific">Akanthomyces muscarius</name>
    <name type="common">Entomopathogenic fungus</name>
    <name type="synonym">Lecanicillium muscarium</name>
    <dbReference type="NCBI Taxonomy" id="2231603"/>
    <lineage>
        <taxon>Eukaryota</taxon>
        <taxon>Fungi</taxon>
        <taxon>Dikarya</taxon>
        <taxon>Ascomycota</taxon>
        <taxon>Pezizomycotina</taxon>
        <taxon>Sordariomycetes</taxon>
        <taxon>Hypocreomycetidae</taxon>
        <taxon>Hypocreales</taxon>
        <taxon>Cordycipitaceae</taxon>
        <taxon>Akanthomyces</taxon>
    </lineage>
</organism>
<keyword evidence="1" id="KW-0812">Transmembrane</keyword>